<protein>
    <submittedName>
        <fullName evidence="2">Uncharacterized protein</fullName>
    </submittedName>
</protein>
<keyword evidence="1" id="KW-0175">Coiled coil</keyword>
<gene>
    <name evidence="2" type="ORF">TPC1_15605</name>
</gene>
<dbReference type="AlphaFoldDB" id="A0A146KAF6"/>
<dbReference type="EMBL" id="GDID01004155">
    <property type="protein sequence ID" value="JAP92451.1"/>
    <property type="molecule type" value="Transcribed_RNA"/>
</dbReference>
<feature type="non-terminal residue" evidence="2">
    <location>
        <position position="1"/>
    </location>
</feature>
<proteinExistence type="predicted"/>
<evidence type="ECO:0000313" key="2">
    <source>
        <dbReference type="EMBL" id="JAP92451.1"/>
    </source>
</evidence>
<organism evidence="2">
    <name type="scientific">Trepomonas sp. PC1</name>
    <dbReference type="NCBI Taxonomy" id="1076344"/>
    <lineage>
        <taxon>Eukaryota</taxon>
        <taxon>Metamonada</taxon>
        <taxon>Diplomonadida</taxon>
        <taxon>Hexamitidae</taxon>
        <taxon>Hexamitinae</taxon>
        <taxon>Trepomonas</taxon>
    </lineage>
</organism>
<sequence>EKLSRIHEKNQQLVIKNQKALQEKNLKLLQNKQKMMEKEVKTEENRQKIQQLKLQHAIQTTQKIEEAKRKKIQERNELLQKIKQNWEENERRRVEYRQNQLSPSRKSQQQRLQQVLYAGYDVFDQNFIEKCENVCKNDQFVTEICIELQNQHFNKAAELIMDVLLNKKSSSQVIYYLALYALLAQNSFLQQQSFAKQSYESQVVFPQLSQNDIYQIPGILNESLHLYGLYFAVINLQSQNEEQIAFSQSHLQILPDFQLDEFLLQTEQRFVEFSQMQQIPQYFIKPTLKQKASLNLLFHIFNLKFEFPLLQNERFLKDLKIQQNKQFWFYDQLSSFQIALKIVNQMLKILYVKDQTWFINVVNQAAQFVLSSYCYVDDKVSVQQCTVNNQIMLQEFQ</sequence>
<accession>A0A146KAF6</accession>
<feature type="coiled-coil region" evidence="1">
    <location>
        <begin position="18"/>
        <end position="99"/>
    </location>
</feature>
<evidence type="ECO:0000256" key="1">
    <source>
        <dbReference type="SAM" id="Coils"/>
    </source>
</evidence>
<feature type="non-terminal residue" evidence="2">
    <location>
        <position position="397"/>
    </location>
</feature>
<name>A0A146KAF6_9EUKA</name>
<reference evidence="2" key="1">
    <citation type="submission" date="2015-07" db="EMBL/GenBank/DDBJ databases">
        <title>Adaptation to a free-living lifestyle via gene acquisitions in the diplomonad Trepomonas sp. PC1.</title>
        <authorList>
            <person name="Xu F."/>
            <person name="Jerlstrom-Hultqvist J."/>
            <person name="Kolisko M."/>
            <person name="Simpson A.G.B."/>
            <person name="Roger A.J."/>
            <person name="Svard S.G."/>
            <person name="Andersson J.O."/>
        </authorList>
    </citation>
    <scope>NUCLEOTIDE SEQUENCE</scope>
    <source>
        <strain evidence="2">PC1</strain>
    </source>
</reference>